<accession>A0A1S4AQN3</accession>
<feature type="domain" description="EamA" evidence="7">
    <location>
        <begin position="62"/>
        <end position="200"/>
    </location>
</feature>
<feature type="transmembrane region" description="Helical" evidence="6">
    <location>
        <begin position="157"/>
        <end position="177"/>
    </location>
</feature>
<comment type="subcellular location">
    <subcellularLocation>
        <location evidence="1 6">Membrane</location>
        <topology evidence="1 6">Multi-pass membrane protein</topology>
    </subcellularLocation>
</comment>
<reference evidence="8" key="1">
    <citation type="submission" date="2025-08" db="UniProtKB">
        <authorList>
            <consortium name="RefSeq"/>
        </authorList>
    </citation>
    <scope>IDENTIFICATION</scope>
</reference>
<evidence type="ECO:0000313" key="8">
    <source>
        <dbReference type="RefSeq" id="XP_016478875.1"/>
    </source>
</evidence>
<evidence type="ECO:0000256" key="2">
    <source>
        <dbReference type="ARBA" id="ARBA00007635"/>
    </source>
</evidence>
<comment type="similarity">
    <text evidence="2 6">Belongs to the drug/metabolite transporter (DMT) superfamily. Plant drug/metabolite exporter (P-DME) (TC 2.A.7.4) family.</text>
</comment>
<evidence type="ECO:0000256" key="1">
    <source>
        <dbReference type="ARBA" id="ARBA00004141"/>
    </source>
</evidence>
<dbReference type="InterPro" id="IPR030184">
    <property type="entry name" value="WAT1-related"/>
</dbReference>
<feature type="transmembrane region" description="Helical" evidence="6">
    <location>
        <begin position="184"/>
        <end position="202"/>
    </location>
</feature>
<protein>
    <recommendedName>
        <fullName evidence="6">WAT1-related protein</fullName>
    </recommendedName>
</protein>
<proteinExistence type="inferred from homology"/>
<keyword evidence="3 6" id="KW-0812">Transmembrane</keyword>
<evidence type="ECO:0000259" key="7">
    <source>
        <dbReference type="Pfam" id="PF00892"/>
    </source>
</evidence>
<dbReference type="AlphaFoldDB" id="A0A1S4AQN3"/>
<evidence type="ECO:0000256" key="4">
    <source>
        <dbReference type="ARBA" id="ARBA00022989"/>
    </source>
</evidence>
<feature type="transmembrane region" description="Helical" evidence="6">
    <location>
        <begin position="92"/>
        <end position="113"/>
    </location>
</feature>
<keyword evidence="5 6" id="KW-0472">Membrane</keyword>
<evidence type="ECO:0000256" key="5">
    <source>
        <dbReference type="ARBA" id="ARBA00023136"/>
    </source>
</evidence>
<feature type="transmembrane region" description="Helical" evidence="6">
    <location>
        <begin position="61"/>
        <end position="80"/>
    </location>
</feature>
<dbReference type="RefSeq" id="XP_016478875.1">
    <property type="nucleotide sequence ID" value="XM_016623389.1"/>
</dbReference>
<dbReference type="KEGG" id="nta:107800240"/>
<dbReference type="Pfam" id="PF00892">
    <property type="entry name" value="EamA"/>
    <property type="match status" value="1"/>
</dbReference>
<evidence type="ECO:0000256" key="3">
    <source>
        <dbReference type="ARBA" id="ARBA00022692"/>
    </source>
</evidence>
<sequence length="245" mass="27339">MYYTSPTFGSAIHNSIPAFTFVMASVLTYDILAVHKISCRSLAVTVDSYIITSPEKMLNRIWGCVYFIGQCLSYAGWMVVQVPLMKNYPAKLSLSSFTCFFGLIQLLVIAVFIEMGMKHWHIQSVEVVFMILYVGIANSGIVYFLMTWCIQKGGPVFAATCLPVQTILVVVMAFMFLGDQLYSGVVFGGILIAAGLYLVLWGKTVEEKFANQDDEATTLRTQLLDHKQGRIPCYSSHPKTILLHT</sequence>
<dbReference type="InterPro" id="IPR000620">
    <property type="entry name" value="EamA_dom"/>
</dbReference>
<dbReference type="PaxDb" id="4097-A0A1S4AQN3"/>
<feature type="transmembrane region" description="Helical" evidence="6">
    <location>
        <begin position="12"/>
        <end position="32"/>
    </location>
</feature>
<dbReference type="PANTHER" id="PTHR31218">
    <property type="entry name" value="WAT1-RELATED PROTEIN"/>
    <property type="match status" value="1"/>
</dbReference>
<feature type="transmembrane region" description="Helical" evidence="6">
    <location>
        <begin position="125"/>
        <end position="145"/>
    </location>
</feature>
<organism evidence="8">
    <name type="scientific">Nicotiana tabacum</name>
    <name type="common">Common tobacco</name>
    <dbReference type="NCBI Taxonomy" id="4097"/>
    <lineage>
        <taxon>Eukaryota</taxon>
        <taxon>Viridiplantae</taxon>
        <taxon>Streptophyta</taxon>
        <taxon>Embryophyta</taxon>
        <taxon>Tracheophyta</taxon>
        <taxon>Spermatophyta</taxon>
        <taxon>Magnoliopsida</taxon>
        <taxon>eudicotyledons</taxon>
        <taxon>Gunneridae</taxon>
        <taxon>Pentapetalae</taxon>
        <taxon>asterids</taxon>
        <taxon>lamiids</taxon>
        <taxon>Solanales</taxon>
        <taxon>Solanaceae</taxon>
        <taxon>Nicotianoideae</taxon>
        <taxon>Nicotianeae</taxon>
        <taxon>Nicotiana</taxon>
    </lineage>
</organism>
<name>A0A1S4AQN3_TOBAC</name>
<dbReference type="InterPro" id="IPR037185">
    <property type="entry name" value="EmrE-like"/>
</dbReference>
<evidence type="ECO:0000256" key="6">
    <source>
        <dbReference type="RuleBase" id="RU363077"/>
    </source>
</evidence>
<dbReference type="OrthoDB" id="1728340at2759"/>
<gene>
    <name evidence="8" type="primary">LOC107800240</name>
</gene>
<dbReference type="GO" id="GO:0005886">
    <property type="term" value="C:plasma membrane"/>
    <property type="evidence" value="ECO:0000318"/>
    <property type="project" value="GO_Central"/>
</dbReference>
<dbReference type="SUPFAM" id="SSF103481">
    <property type="entry name" value="Multidrug resistance efflux transporter EmrE"/>
    <property type="match status" value="1"/>
</dbReference>
<dbReference type="GO" id="GO:0022857">
    <property type="term" value="F:transmembrane transporter activity"/>
    <property type="evidence" value="ECO:0007669"/>
    <property type="project" value="InterPro"/>
</dbReference>
<keyword evidence="4 6" id="KW-1133">Transmembrane helix</keyword>